<evidence type="ECO:0000256" key="5">
    <source>
        <dbReference type="ARBA" id="ARBA00023157"/>
    </source>
</evidence>
<dbReference type="InterPro" id="IPR035993">
    <property type="entry name" value="Notch-like_dom_sf"/>
</dbReference>
<keyword evidence="8" id="KW-0245">EGF-like domain</keyword>
<keyword evidence="6" id="KW-0325">Glycoprotein</keyword>
<dbReference type="Gene3D" id="3.30.70.3310">
    <property type="match status" value="1"/>
</dbReference>
<evidence type="ECO:0000256" key="7">
    <source>
        <dbReference type="ARBA" id="ARBA00046288"/>
    </source>
</evidence>
<comment type="caution">
    <text evidence="8">Lacks conserved residue(s) required for the propagation of feature annotation.</text>
</comment>
<keyword evidence="3 9" id="KW-1133">Transmembrane helix</keyword>
<dbReference type="PROSITE" id="PS50258">
    <property type="entry name" value="LNR"/>
    <property type="match status" value="1"/>
</dbReference>
<evidence type="ECO:0000256" key="2">
    <source>
        <dbReference type="ARBA" id="ARBA00022737"/>
    </source>
</evidence>
<feature type="domain" description="EGF-like" evidence="10">
    <location>
        <begin position="29"/>
        <end position="61"/>
    </location>
</feature>
<keyword evidence="4 9" id="KW-0472">Membrane</keyword>
<name>A0A914PZU0_9BILA</name>
<dbReference type="PROSITE" id="PS00022">
    <property type="entry name" value="EGF_1"/>
    <property type="match status" value="1"/>
</dbReference>
<dbReference type="WBParaSite" id="PDA_v2.g22035.t1">
    <property type="protein sequence ID" value="PDA_v2.g22035.t1"/>
    <property type="gene ID" value="PDA_v2.g22035"/>
</dbReference>
<comment type="subcellular location">
    <subcellularLocation>
        <location evidence="7">Endomembrane system</location>
        <topology evidence="7">Single-pass type I membrane protein</topology>
    </subcellularLocation>
</comment>
<feature type="disulfide bond" evidence="8">
    <location>
        <begin position="33"/>
        <end position="43"/>
    </location>
</feature>
<accession>A0A914PZU0</accession>
<evidence type="ECO:0000259" key="10">
    <source>
        <dbReference type="PROSITE" id="PS50026"/>
    </source>
</evidence>
<evidence type="ECO:0000313" key="13">
    <source>
        <dbReference type="WBParaSite" id="PDA_v2.g22035.t1"/>
    </source>
</evidence>
<evidence type="ECO:0000256" key="8">
    <source>
        <dbReference type="PROSITE-ProRule" id="PRU00076"/>
    </source>
</evidence>
<evidence type="ECO:0000259" key="11">
    <source>
        <dbReference type="PROSITE" id="PS50258"/>
    </source>
</evidence>
<feature type="domain" description="LNR" evidence="11">
    <location>
        <begin position="239"/>
        <end position="270"/>
    </location>
</feature>
<protein>
    <submittedName>
        <fullName evidence="13">Uncharacterized protein</fullName>
    </submittedName>
</protein>
<dbReference type="Gene3D" id="1.25.40.20">
    <property type="entry name" value="Ankyrin repeat-containing domain"/>
    <property type="match status" value="1"/>
</dbReference>
<evidence type="ECO:0000256" key="4">
    <source>
        <dbReference type="ARBA" id="ARBA00023136"/>
    </source>
</evidence>
<keyword evidence="2" id="KW-0677">Repeat</keyword>
<dbReference type="SUPFAM" id="SSF48403">
    <property type="entry name" value="Ankyrin repeat"/>
    <property type="match status" value="1"/>
</dbReference>
<dbReference type="GO" id="GO:0012505">
    <property type="term" value="C:endomembrane system"/>
    <property type="evidence" value="ECO:0007669"/>
    <property type="project" value="UniProtKB-SubCell"/>
</dbReference>
<dbReference type="InterPro" id="IPR002110">
    <property type="entry name" value="Ankyrin_rpt"/>
</dbReference>
<keyword evidence="5 8" id="KW-1015">Disulfide bond</keyword>
<dbReference type="InterPro" id="IPR000742">
    <property type="entry name" value="EGF"/>
</dbReference>
<dbReference type="PROSITE" id="PS01186">
    <property type="entry name" value="EGF_2"/>
    <property type="match status" value="1"/>
</dbReference>
<feature type="disulfide bond" evidence="8">
    <location>
        <begin position="51"/>
        <end position="60"/>
    </location>
</feature>
<evidence type="ECO:0000256" key="9">
    <source>
        <dbReference type="SAM" id="Phobius"/>
    </source>
</evidence>
<dbReference type="SMART" id="SM00004">
    <property type="entry name" value="NL"/>
    <property type="match status" value="1"/>
</dbReference>
<dbReference type="SMART" id="SM00248">
    <property type="entry name" value="ANK"/>
    <property type="match status" value="2"/>
</dbReference>
<dbReference type="Gene3D" id="4.10.470.20">
    <property type="match status" value="1"/>
</dbReference>
<feature type="transmembrane region" description="Helical" evidence="9">
    <location>
        <begin position="444"/>
        <end position="463"/>
    </location>
</feature>
<reference evidence="13" key="1">
    <citation type="submission" date="2022-11" db="UniProtKB">
        <authorList>
            <consortium name="WormBaseParasite"/>
        </authorList>
    </citation>
    <scope>IDENTIFICATION</scope>
</reference>
<dbReference type="SUPFAM" id="SSF90193">
    <property type="entry name" value="Notch domain"/>
    <property type="match status" value="1"/>
</dbReference>
<dbReference type="Gene3D" id="2.10.25.10">
    <property type="entry name" value="Laminin"/>
    <property type="match status" value="1"/>
</dbReference>
<dbReference type="InterPro" id="IPR000800">
    <property type="entry name" value="Notch_dom"/>
</dbReference>
<keyword evidence="1 9" id="KW-0812">Transmembrane</keyword>
<dbReference type="Proteomes" id="UP000887578">
    <property type="component" value="Unplaced"/>
</dbReference>
<organism evidence="12 13">
    <name type="scientific">Panagrolaimus davidi</name>
    <dbReference type="NCBI Taxonomy" id="227884"/>
    <lineage>
        <taxon>Eukaryota</taxon>
        <taxon>Metazoa</taxon>
        <taxon>Ecdysozoa</taxon>
        <taxon>Nematoda</taxon>
        <taxon>Chromadorea</taxon>
        <taxon>Rhabditida</taxon>
        <taxon>Tylenchina</taxon>
        <taxon>Panagrolaimomorpha</taxon>
        <taxon>Panagrolaimoidea</taxon>
        <taxon>Panagrolaimidae</taxon>
        <taxon>Panagrolaimus</taxon>
    </lineage>
</organism>
<evidence type="ECO:0000256" key="1">
    <source>
        <dbReference type="ARBA" id="ARBA00022692"/>
    </source>
</evidence>
<dbReference type="PROSITE" id="PS50026">
    <property type="entry name" value="EGF_3"/>
    <property type="match status" value="1"/>
</dbReference>
<dbReference type="InterPro" id="IPR036770">
    <property type="entry name" value="Ankyrin_rpt-contain_sf"/>
</dbReference>
<evidence type="ECO:0000313" key="12">
    <source>
        <dbReference type="Proteomes" id="UP000887578"/>
    </source>
</evidence>
<keyword evidence="12" id="KW-1185">Reference proteome</keyword>
<evidence type="ECO:0000256" key="6">
    <source>
        <dbReference type="ARBA" id="ARBA00023180"/>
    </source>
</evidence>
<sequence>MKVSGSNEYVPWIDVLKEVVNNGIIFPSRLPPCNSQNCINGKCQPLNDCECFDGFEGIKCDRKIPSFTKSLTTTTPTPETISTTLNINFDETTVAPTSLNNITVIPHENFVTPFPEVTVVPNNDVKEIVKSTTNPGIITTSATDVLTTFVTAAPETGKILNFFPTALITPLTFSVKVTPNAVTTDLISKSETTISTPKISTTSTTPTTPIPSTLSDNTASISIITTKTTPSIITLIPKCPFSNYCNKVAKNGICDLRCNIAECNFDNGDCIDKNVSVDSDHNVGSDYIQTSTSNSINFNEEEKVKLKIVYEINPSNFDKTKAKKILDKFSQLSNIPNIHFSKTDSGDYEIYKWTENGGKGDLINLQSFSMINGGNLEGIEIYFDLDFGECKKSDKKCKFQNAKEVENYINTAPVYEVTSQLGAPVYEARVIYPEEKKSDGIASILIWVFLGIAVAMIFSVGVLDRRTRKRNITAANSNLNEYSETSYKRRRYEAETYDGLYKLMRLQKTPETDLLEILQSIYNIRGIVDFKTERNETLLHWAIRLNLFQISSFLLDKVEDINAADISGNTYLFDSIKNSEAGFKIFQRLLLMPRIEVNTLLGPNLTPLKQCAESDSLLPFFKILCSHEKINIRSIGFIKDRKCKKQNVLHHAAGYGSIETIKFLLKLDSTKKQRKTETNLIATLDDNGRTPLKFIN</sequence>
<proteinExistence type="predicted"/>
<dbReference type="Pfam" id="PF00066">
    <property type="entry name" value="Notch"/>
    <property type="match status" value="1"/>
</dbReference>
<dbReference type="AlphaFoldDB" id="A0A914PZU0"/>
<evidence type="ECO:0000256" key="3">
    <source>
        <dbReference type="ARBA" id="ARBA00022989"/>
    </source>
</evidence>